<evidence type="ECO:0000313" key="1">
    <source>
        <dbReference type="EMBL" id="OLL24378.1"/>
    </source>
</evidence>
<gene>
    <name evidence="1" type="ORF">NEOLI_004162</name>
</gene>
<dbReference type="AlphaFoldDB" id="A0A1U7LP22"/>
<dbReference type="STRING" id="1198029.A0A1U7LP22"/>
<organism evidence="1 2">
    <name type="scientific">Neolecta irregularis (strain DAH-3)</name>
    <dbReference type="NCBI Taxonomy" id="1198029"/>
    <lineage>
        <taxon>Eukaryota</taxon>
        <taxon>Fungi</taxon>
        <taxon>Dikarya</taxon>
        <taxon>Ascomycota</taxon>
        <taxon>Taphrinomycotina</taxon>
        <taxon>Neolectales</taxon>
        <taxon>Neolectaceae</taxon>
        <taxon>Neolecta</taxon>
    </lineage>
</organism>
<name>A0A1U7LP22_NEOID</name>
<protein>
    <submittedName>
        <fullName evidence="1">Uncharacterized protein</fullName>
    </submittedName>
</protein>
<keyword evidence="2" id="KW-1185">Reference proteome</keyword>
<evidence type="ECO:0000313" key="2">
    <source>
        <dbReference type="Proteomes" id="UP000186594"/>
    </source>
</evidence>
<comment type="caution">
    <text evidence="1">The sequence shown here is derived from an EMBL/GenBank/DDBJ whole genome shotgun (WGS) entry which is preliminary data.</text>
</comment>
<reference evidence="1 2" key="1">
    <citation type="submission" date="2016-04" db="EMBL/GenBank/DDBJ databases">
        <title>Evolutionary innovation and constraint leading to complex multicellularity in the Ascomycota.</title>
        <authorList>
            <person name="Cisse O."/>
            <person name="Nguyen A."/>
            <person name="Hewitt D.A."/>
            <person name="Jedd G."/>
            <person name="Stajich J.E."/>
        </authorList>
    </citation>
    <scope>NUCLEOTIDE SEQUENCE [LARGE SCALE GENOMIC DNA]</scope>
    <source>
        <strain evidence="1 2">DAH-3</strain>
    </source>
</reference>
<dbReference type="Proteomes" id="UP000186594">
    <property type="component" value="Unassembled WGS sequence"/>
</dbReference>
<sequence>MKPLQTLHLYRHLQTQQIIVSLRLPLPSPRPSAGTPLRKDHWLPLVHARFSSPDPARAVYDILALYRARRSKSLKTLPHCSIPHTVADLADALHIVTAPVDLLWASPDDKLYARSWPKNARHLPRTLALTRGFRLV</sequence>
<proteinExistence type="predicted"/>
<accession>A0A1U7LP22</accession>
<dbReference type="EMBL" id="LXFE01000836">
    <property type="protein sequence ID" value="OLL24378.1"/>
    <property type="molecule type" value="Genomic_DNA"/>
</dbReference>